<keyword evidence="2" id="KW-1185">Reference proteome</keyword>
<accession>A0ABQ0QCA8</accession>
<evidence type="ECO:0000313" key="2">
    <source>
        <dbReference type="Proteomes" id="UP001061070"/>
    </source>
</evidence>
<dbReference type="EMBL" id="BAQW01000008">
    <property type="protein sequence ID" value="GBR12920.1"/>
    <property type="molecule type" value="Genomic_DNA"/>
</dbReference>
<comment type="caution">
    <text evidence="1">The sequence shown here is derived from an EMBL/GenBank/DDBJ whole genome shotgun (WGS) entry which is preliminary data.</text>
</comment>
<dbReference type="Proteomes" id="UP001061070">
    <property type="component" value="Unassembled WGS sequence"/>
</dbReference>
<evidence type="ECO:0000313" key="1">
    <source>
        <dbReference type="EMBL" id="GBR12920.1"/>
    </source>
</evidence>
<name>A0ABQ0QCA8_9PROT</name>
<reference evidence="1" key="1">
    <citation type="submission" date="2013-04" db="EMBL/GenBank/DDBJ databases">
        <title>The genome sequencing project of 58 acetic acid bacteria.</title>
        <authorList>
            <person name="Okamoto-Kainuma A."/>
            <person name="Ishikawa M."/>
            <person name="Umino S."/>
            <person name="Koizumi Y."/>
            <person name="Shiwa Y."/>
            <person name="Yoshikawa H."/>
            <person name="Matsutani M."/>
            <person name="Matsushita K."/>
        </authorList>
    </citation>
    <scope>NUCLEOTIDE SEQUENCE</scope>
    <source>
        <strain evidence="1">NRIC 0228</strain>
    </source>
</reference>
<organism evidence="1 2">
    <name type="scientific">Gluconobacter frateurii NRIC 0228</name>
    <dbReference type="NCBI Taxonomy" id="1307946"/>
    <lineage>
        <taxon>Bacteria</taxon>
        <taxon>Pseudomonadati</taxon>
        <taxon>Pseudomonadota</taxon>
        <taxon>Alphaproteobacteria</taxon>
        <taxon>Acetobacterales</taxon>
        <taxon>Acetobacteraceae</taxon>
        <taxon>Gluconobacter</taxon>
    </lineage>
</organism>
<proteinExistence type="predicted"/>
<gene>
    <name evidence="1" type="ORF">AA0228_1861</name>
</gene>
<protein>
    <submittedName>
        <fullName evidence="1">Uncharacterized protein</fullName>
    </submittedName>
</protein>
<sequence>MCPQLLMTVVMEAFDGCFLDRPVHPLNLTVRPGMIGFRQTMFDPVGFADHVEAHGTRPGCISIARLLSEPDPIVGQDGMDPVRADAQEMFEEFPDCLPIGFFDQLCDSEFACPVDGNEEILLTFSDLDFPLC</sequence>